<dbReference type="NCBIfam" id="NF003969">
    <property type="entry name" value="PRK05463.1"/>
    <property type="match status" value="1"/>
</dbReference>
<dbReference type="Pfam" id="PF07286">
    <property type="entry name" value="D-Glu_cyclase"/>
    <property type="match status" value="1"/>
</dbReference>
<sequence>MKNPQMNVMDPQNIRADIRNGLIVDQTSGMAPGFAQGNLVVLPKVWATDFLQFCLANPKPCPLLAVGNPGDPSLPGAGVGIDIRTDLPRYRVFRDGALVDELNDIRALWQDDFVTFLIGCSFSFEGALMDAGIGVRHIELGTNVPMYRTNIQCQSAGPFKGRYVVSMRPFSPADAIRAIEITATMPQVHGAPVHFGDPSAIGISDLSSPDFGDSVPVRDGEVPVFWACGVTPQVALEQARPPIAIAHSPGYMLITDISEQDLRSGQFQFQKPHW</sequence>
<dbReference type="GO" id="GO:0016829">
    <property type="term" value="F:lyase activity"/>
    <property type="evidence" value="ECO:0007669"/>
    <property type="project" value="UniProtKB-KW"/>
</dbReference>
<dbReference type="PANTHER" id="PTHR32022:SF10">
    <property type="entry name" value="D-GLUTAMATE CYCLASE, MITOCHONDRIAL"/>
    <property type="match status" value="1"/>
</dbReference>
<dbReference type="InterPro" id="IPR009906">
    <property type="entry name" value="D-Glu_cyclase"/>
</dbReference>
<gene>
    <name evidence="4" type="ORF">CFBP7129_28290</name>
</gene>
<dbReference type="Proteomes" id="UP000298649">
    <property type="component" value="Plasmid pAtCFBP7129b"/>
</dbReference>
<keyword evidence="2 3" id="KW-0456">Lyase</keyword>
<dbReference type="FunFam" id="3.30.2040.10:FF:000001">
    <property type="entry name" value="D-glutamate cyclase, mitochondrial"/>
    <property type="match status" value="1"/>
</dbReference>
<dbReference type="HAMAP" id="MF_01830">
    <property type="entry name" value="Hydro_lyase"/>
    <property type="match status" value="1"/>
</dbReference>
<organism evidence="4 5">
    <name type="scientific">Agrobacterium tumefaciens</name>
    <dbReference type="NCBI Taxonomy" id="358"/>
    <lineage>
        <taxon>Bacteria</taxon>
        <taxon>Pseudomonadati</taxon>
        <taxon>Pseudomonadota</taxon>
        <taxon>Alphaproteobacteria</taxon>
        <taxon>Hyphomicrobiales</taxon>
        <taxon>Rhizobiaceae</taxon>
        <taxon>Rhizobium/Agrobacterium group</taxon>
        <taxon>Agrobacterium</taxon>
        <taxon>Agrobacterium tumefaciens complex</taxon>
    </lineage>
</organism>
<dbReference type="InterPro" id="IPR038021">
    <property type="entry name" value="Putative_hydro-lyase"/>
</dbReference>
<dbReference type="Gene3D" id="3.40.1640.10">
    <property type="entry name" value="PSTPO5379-like"/>
    <property type="match status" value="1"/>
</dbReference>
<protein>
    <recommendedName>
        <fullName evidence="3">Putative hydro-lyase CFBP7129_28290</fullName>
        <ecNumber evidence="3">4.2.1.-</ecNumber>
    </recommendedName>
</protein>
<dbReference type="Gene3D" id="3.30.2040.10">
    <property type="entry name" value="PSTPO5379-like domain"/>
    <property type="match status" value="1"/>
</dbReference>
<evidence type="ECO:0000256" key="1">
    <source>
        <dbReference type="ARBA" id="ARBA00007896"/>
    </source>
</evidence>
<dbReference type="AlphaFoldDB" id="A0A4D7Z5G3"/>
<dbReference type="PANTHER" id="PTHR32022">
    <property type="entry name" value="D-GLUTAMATE CYCLASE, MITOCHONDRIAL"/>
    <property type="match status" value="1"/>
</dbReference>
<dbReference type="EC" id="4.2.1.-" evidence="3"/>
<keyword evidence="4" id="KW-0614">Plasmid</keyword>
<name>A0A4D7Z5G3_AGRTU</name>
<dbReference type="SUPFAM" id="SSF160920">
    <property type="entry name" value="PSTPO5379-like"/>
    <property type="match status" value="1"/>
</dbReference>
<evidence type="ECO:0000256" key="2">
    <source>
        <dbReference type="ARBA" id="ARBA00023239"/>
    </source>
</evidence>
<geneLocation type="plasmid" evidence="5">
    <name>patcfbp7129b</name>
</geneLocation>
<comment type="similarity">
    <text evidence="1 3">Belongs to the D-glutamate cyclase family.</text>
</comment>
<reference evidence="4 5" key="1">
    <citation type="submission" date="2019-04" db="EMBL/GenBank/DDBJ databases">
        <title>Complete genome sequence of Agrobacterium tumefaciens CFBP7129.</title>
        <authorList>
            <person name="Haryono M."/>
            <person name="Lin Y.-C."/>
            <person name="Lai E.-M."/>
            <person name="Kuo C.-H."/>
        </authorList>
    </citation>
    <scope>NUCLEOTIDE SEQUENCE [LARGE SCALE GENOMIC DNA]</scope>
    <source>
        <strain evidence="4 5">CFBP7129</strain>
        <plasmid evidence="5">patcfbp7129b</plasmid>
    </source>
</reference>
<dbReference type="InterPro" id="IPR016938">
    <property type="entry name" value="UPF0317"/>
</dbReference>
<dbReference type="EMBL" id="CP039925">
    <property type="protein sequence ID" value="QCL98094.1"/>
    <property type="molecule type" value="Genomic_DNA"/>
</dbReference>
<proteinExistence type="inferred from homology"/>
<evidence type="ECO:0000313" key="5">
    <source>
        <dbReference type="Proteomes" id="UP000298649"/>
    </source>
</evidence>
<evidence type="ECO:0000256" key="3">
    <source>
        <dbReference type="HAMAP-Rule" id="MF_01830"/>
    </source>
</evidence>
<accession>A0A4D7Z5G3</accession>
<dbReference type="RefSeq" id="WP_137006409.1">
    <property type="nucleotide sequence ID" value="NZ_CP039925.1"/>
</dbReference>
<dbReference type="PIRSF" id="PIRSF029755">
    <property type="entry name" value="UCP029755"/>
    <property type="match status" value="1"/>
</dbReference>
<evidence type="ECO:0000313" key="4">
    <source>
        <dbReference type="EMBL" id="QCL98094.1"/>
    </source>
</evidence>